<comment type="caution">
    <text evidence="1">The sequence shown here is derived from an EMBL/GenBank/DDBJ whole genome shotgun (WGS) entry which is preliminary data.</text>
</comment>
<accession>A0A9D4L527</accession>
<sequence>MSVGVGQFLIASRNFALGRMFVGVIVNLPRSVMNVMMCRSSTQIGTEWYHFMHMSQIYLCMEKPGQQDKMDLAHDELGARNFDFEVASQLCALGCHRPCWLLPFSSTMLLGCLDLLVQEHQYKHLFHNPHKLGPASEWEQVLAYGPLLVQHLGQHVVGEAHTS</sequence>
<reference evidence="1" key="1">
    <citation type="journal article" date="2019" name="bioRxiv">
        <title>The Genome of the Zebra Mussel, Dreissena polymorpha: A Resource for Invasive Species Research.</title>
        <authorList>
            <person name="McCartney M.A."/>
            <person name="Auch B."/>
            <person name="Kono T."/>
            <person name="Mallez S."/>
            <person name="Zhang Y."/>
            <person name="Obille A."/>
            <person name="Becker A."/>
            <person name="Abrahante J.E."/>
            <person name="Garbe J."/>
            <person name="Badalamenti J.P."/>
            <person name="Herman A."/>
            <person name="Mangelson H."/>
            <person name="Liachko I."/>
            <person name="Sullivan S."/>
            <person name="Sone E.D."/>
            <person name="Koren S."/>
            <person name="Silverstein K.A.T."/>
            <person name="Beckman K.B."/>
            <person name="Gohl D.M."/>
        </authorList>
    </citation>
    <scope>NUCLEOTIDE SEQUENCE</scope>
    <source>
        <strain evidence="1">Duluth1</strain>
        <tissue evidence="1">Whole animal</tissue>
    </source>
</reference>
<dbReference type="EMBL" id="JAIWYP010000003">
    <property type="protein sequence ID" value="KAH3852127.1"/>
    <property type="molecule type" value="Genomic_DNA"/>
</dbReference>
<dbReference type="AlphaFoldDB" id="A0A9D4L527"/>
<keyword evidence="2" id="KW-1185">Reference proteome</keyword>
<name>A0A9D4L527_DREPO</name>
<organism evidence="1 2">
    <name type="scientific">Dreissena polymorpha</name>
    <name type="common">Zebra mussel</name>
    <name type="synonym">Mytilus polymorpha</name>
    <dbReference type="NCBI Taxonomy" id="45954"/>
    <lineage>
        <taxon>Eukaryota</taxon>
        <taxon>Metazoa</taxon>
        <taxon>Spiralia</taxon>
        <taxon>Lophotrochozoa</taxon>
        <taxon>Mollusca</taxon>
        <taxon>Bivalvia</taxon>
        <taxon>Autobranchia</taxon>
        <taxon>Heteroconchia</taxon>
        <taxon>Euheterodonta</taxon>
        <taxon>Imparidentia</taxon>
        <taxon>Neoheterodontei</taxon>
        <taxon>Myida</taxon>
        <taxon>Dreissenoidea</taxon>
        <taxon>Dreissenidae</taxon>
        <taxon>Dreissena</taxon>
    </lineage>
</organism>
<dbReference type="Proteomes" id="UP000828390">
    <property type="component" value="Unassembled WGS sequence"/>
</dbReference>
<evidence type="ECO:0000313" key="1">
    <source>
        <dbReference type="EMBL" id="KAH3852127.1"/>
    </source>
</evidence>
<evidence type="ECO:0000313" key="2">
    <source>
        <dbReference type="Proteomes" id="UP000828390"/>
    </source>
</evidence>
<reference evidence="1" key="2">
    <citation type="submission" date="2020-11" db="EMBL/GenBank/DDBJ databases">
        <authorList>
            <person name="McCartney M.A."/>
            <person name="Auch B."/>
            <person name="Kono T."/>
            <person name="Mallez S."/>
            <person name="Becker A."/>
            <person name="Gohl D.M."/>
            <person name="Silverstein K.A.T."/>
            <person name="Koren S."/>
            <person name="Bechman K.B."/>
            <person name="Herman A."/>
            <person name="Abrahante J.E."/>
            <person name="Garbe J."/>
        </authorList>
    </citation>
    <scope>NUCLEOTIDE SEQUENCE</scope>
    <source>
        <strain evidence="1">Duluth1</strain>
        <tissue evidence="1">Whole animal</tissue>
    </source>
</reference>
<proteinExistence type="predicted"/>
<protein>
    <submittedName>
        <fullName evidence="1">Uncharacterized protein</fullName>
    </submittedName>
</protein>
<gene>
    <name evidence="1" type="ORF">DPMN_094625</name>
</gene>